<name>D2BJE4_DEHMV</name>
<evidence type="ECO:0000313" key="1">
    <source>
        <dbReference type="EMBL" id="ACZ62444.1"/>
    </source>
</evidence>
<gene>
    <name evidence="1" type="ordered locus">DhcVS_1345</name>
</gene>
<organism evidence="1 2">
    <name type="scientific">Dehalococcoides mccartyi (strain VS)</name>
    <dbReference type="NCBI Taxonomy" id="311424"/>
    <lineage>
        <taxon>Bacteria</taxon>
        <taxon>Bacillati</taxon>
        <taxon>Chloroflexota</taxon>
        <taxon>Dehalococcoidia</taxon>
        <taxon>Dehalococcoidales</taxon>
        <taxon>Dehalococcoidaceae</taxon>
        <taxon>Dehalococcoides</taxon>
    </lineage>
</organism>
<evidence type="ECO:0000313" key="2">
    <source>
        <dbReference type="Proteomes" id="UP000002506"/>
    </source>
</evidence>
<protein>
    <submittedName>
        <fullName evidence="1">Uncharacterized protein</fullName>
    </submittedName>
</protein>
<dbReference type="EMBL" id="CP001827">
    <property type="protein sequence ID" value="ACZ62444.1"/>
    <property type="molecule type" value="Genomic_DNA"/>
</dbReference>
<reference evidence="1 2" key="1">
    <citation type="journal article" date="2009" name="PLoS Genet.">
        <title>Localized plasticity in the streamlined genomes of vinyl chloride respiring Dehalococcoides.</title>
        <authorList>
            <person name="McMurdie P.J."/>
            <person name="Behrens S.F."/>
            <person name="Muller J.A."/>
            <person name="Goke J."/>
            <person name="Ritalahti K.M."/>
            <person name="Wagner R."/>
            <person name="Goltsman E."/>
            <person name="Lapidus A."/>
            <person name="Holmes S."/>
            <person name="Loffler F.E."/>
            <person name="Spormann A.M."/>
        </authorList>
    </citation>
    <scope>NUCLEOTIDE SEQUENCE [LARGE SCALE GENOMIC DNA]</scope>
    <source>
        <strain evidence="1 2">VS</strain>
    </source>
</reference>
<sequence length="85" mass="9570">MKPLSSAMCFILHIHNFTAKTYLTPYGSNIYLLSGFTDGNKVEIDASVSGDNLNTIYYLSYPSLGLYTSHISINGVQWDYPFKYS</sequence>
<dbReference type="Proteomes" id="UP000002506">
    <property type="component" value="Chromosome"/>
</dbReference>
<dbReference type="HOGENOM" id="CLU_2507148_0_0_0"/>
<proteinExistence type="predicted"/>
<dbReference type="KEGG" id="dev:DhcVS_1345"/>
<accession>D2BJE4</accession>
<dbReference type="AlphaFoldDB" id="D2BJE4"/>